<dbReference type="PANTHER" id="PTHR31267">
    <property type="entry name" value="DENTIN SIALOPHOSPHOPROTEIN-LIKE PROTEIN"/>
    <property type="match status" value="1"/>
</dbReference>
<dbReference type="EMBL" id="KB870809">
    <property type="protein sequence ID" value="EOA25973.1"/>
    <property type="molecule type" value="Genomic_DNA"/>
</dbReference>
<name>R0HPW6_9BRAS</name>
<protein>
    <submittedName>
        <fullName evidence="1">Uncharacterized protein</fullName>
    </submittedName>
</protein>
<dbReference type="Proteomes" id="UP000029121">
    <property type="component" value="Unassembled WGS sequence"/>
</dbReference>
<keyword evidence="2" id="KW-1185">Reference proteome</keyword>
<reference evidence="2" key="1">
    <citation type="journal article" date="2013" name="Nat. Genet.">
        <title>The Capsella rubella genome and the genomic consequences of rapid mating system evolution.</title>
        <authorList>
            <person name="Slotte T."/>
            <person name="Hazzouri K.M."/>
            <person name="Agren J.A."/>
            <person name="Koenig D."/>
            <person name="Maumus F."/>
            <person name="Guo Y.L."/>
            <person name="Steige K."/>
            <person name="Platts A.E."/>
            <person name="Escobar J.S."/>
            <person name="Newman L.K."/>
            <person name="Wang W."/>
            <person name="Mandakova T."/>
            <person name="Vello E."/>
            <person name="Smith L.M."/>
            <person name="Henz S.R."/>
            <person name="Steffen J."/>
            <person name="Takuno S."/>
            <person name="Brandvain Y."/>
            <person name="Coop G."/>
            <person name="Andolfatto P."/>
            <person name="Hu T.T."/>
            <person name="Blanchette M."/>
            <person name="Clark R.M."/>
            <person name="Quesneville H."/>
            <person name="Nordborg M."/>
            <person name="Gaut B.S."/>
            <person name="Lysak M.A."/>
            <person name="Jenkins J."/>
            <person name="Grimwood J."/>
            <person name="Chapman J."/>
            <person name="Prochnik S."/>
            <person name="Shu S."/>
            <person name="Rokhsar D."/>
            <person name="Schmutz J."/>
            <person name="Weigel D."/>
            <person name="Wright S.I."/>
        </authorList>
    </citation>
    <scope>NUCLEOTIDE SEQUENCE [LARGE SCALE GENOMIC DNA]</scope>
    <source>
        <strain evidence="2">cv. Monte Gargano</strain>
    </source>
</reference>
<dbReference type="KEGG" id="crb:17886213"/>
<sequence length="222" mass="25724">MVVSRPNKRKYSTFLQSPWHKVYMQGLDLCHRISILEQEWCLVTNTLCEKCDPNEVISPSKRRLVVSTHLMQQLLQPAPAFVFSIDNNAAAFNYEIVLYFVSRITLADSCSLKCRSHLEKSTNTNRTSKTANDHKDETYSSLVKSFKENIQKLESDFQSFEKTTSVLDIILEIQELERFSMINHLGKFYNRAKTITRPIPQQYVLEIPMPVNLPEPLHCLPL</sequence>
<dbReference type="AlphaFoldDB" id="R0HPW6"/>
<proteinExistence type="predicted"/>
<evidence type="ECO:0000313" key="1">
    <source>
        <dbReference type="EMBL" id="EOA25973.1"/>
    </source>
</evidence>
<dbReference type="PANTHER" id="PTHR31267:SF2">
    <property type="entry name" value="EXPRESSED PROTEIN"/>
    <property type="match status" value="1"/>
</dbReference>
<accession>R0HPW6</accession>
<dbReference type="STRING" id="81985.R0HPW6"/>
<evidence type="ECO:0000313" key="2">
    <source>
        <dbReference type="Proteomes" id="UP000029121"/>
    </source>
</evidence>
<organism evidence="1 2">
    <name type="scientific">Capsella rubella</name>
    <dbReference type="NCBI Taxonomy" id="81985"/>
    <lineage>
        <taxon>Eukaryota</taxon>
        <taxon>Viridiplantae</taxon>
        <taxon>Streptophyta</taxon>
        <taxon>Embryophyta</taxon>
        <taxon>Tracheophyta</taxon>
        <taxon>Spermatophyta</taxon>
        <taxon>Magnoliopsida</taxon>
        <taxon>eudicotyledons</taxon>
        <taxon>Gunneridae</taxon>
        <taxon>Pentapetalae</taxon>
        <taxon>rosids</taxon>
        <taxon>malvids</taxon>
        <taxon>Brassicales</taxon>
        <taxon>Brassicaceae</taxon>
        <taxon>Camelineae</taxon>
        <taxon>Capsella</taxon>
    </lineage>
</organism>
<dbReference type="eggNOG" id="ENOG502QW8G">
    <property type="taxonomic scope" value="Eukaryota"/>
</dbReference>
<dbReference type="OrthoDB" id="1926238at2759"/>
<gene>
    <name evidence="1" type="ORF">CARUB_v10019362mg</name>
</gene>